<dbReference type="Proteomes" id="UP000826271">
    <property type="component" value="Unassembled WGS sequence"/>
</dbReference>
<protein>
    <submittedName>
        <fullName evidence="1">Uncharacterized protein</fullName>
    </submittedName>
</protein>
<name>A0AAV6WGU1_9LAMI</name>
<comment type="caution">
    <text evidence="1">The sequence shown here is derived from an EMBL/GenBank/DDBJ whole genome shotgun (WGS) entry which is preliminary data.</text>
</comment>
<evidence type="ECO:0000313" key="1">
    <source>
        <dbReference type="EMBL" id="KAG8367156.1"/>
    </source>
</evidence>
<dbReference type="PANTHER" id="PTHR24177:SF435">
    <property type="entry name" value="ANKYRIN REPEAT-CONTAINING PROTEIN NPR4-LIKE"/>
    <property type="match status" value="1"/>
</dbReference>
<reference evidence="1" key="1">
    <citation type="submission" date="2019-10" db="EMBL/GenBank/DDBJ databases">
        <authorList>
            <person name="Zhang R."/>
            <person name="Pan Y."/>
            <person name="Wang J."/>
            <person name="Ma R."/>
            <person name="Yu S."/>
        </authorList>
    </citation>
    <scope>NUCLEOTIDE SEQUENCE</scope>
    <source>
        <strain evidence="1">LA-IB0</strain>
        <tissue evidence="1">Leaf</tissue>
    </source>
</reference>
<keyword evidence="2" id="KW-1185">Reference proteome</keyword>
<dbReference type="AlphaFoldDB" id="A0AAV6WGU1"/>
<dbReference type="EMBL" id="WHWC01000016">
    <property type="protein sequence ID" value="KAG8367156.1"/>
    <property type="molecule type" value="Genomic_DNA"/>
</dbReference>
<sequence length="160" mass="18360">MLWNVIEHLVPRIKGIRDKKLMHKQALQLLKSLCQKLEALPESESSLIYRDAIILAANSGIHEVVEMIIHMFPAALSTEDLATGRNIFLCAARNRFKNVFNLIYQISSGSRHFCMHIRDHRKHNLMHLCAKLAPPNKLNIVPGAALQMQRELQWFKGESK</sequence>
<dbReference type="GO" id="GO:0016020">
    <property type="term" value="C:membrane"/>
    <property type="evidence" value="ECO:0007669"/>
    <property type="project" value="TreeGrafter"/>
</dbReference>
<evidence type="ECO:0000313" key="2">
    <source>
        <dbReference type="Proteomes" id="UP000826271"/>
    </source>
</evidence>
<proteinExistence type="predicted"/>
<organism evidence="1 2">
    <name type="scientific">Buddleja alternifolia</name>
    <dbReference type="NCBI Taxonomy" id="168488"/>
    <lineage>
        <taxon>Eukaryota</taxon>
        <taxon>Viridiplantae</taxon>
        <taxon>Streptophyta</taxon>
        <taxon>Embryophyta</taxon>
        <taxon>Tracheophyta</taxon>
        <taxon>Spermatophyta</taxon>
        <taxon>Magnoliopsida</taxon>
        <taxon>eudicotyledons</taxon>
        <taxon>Gunneridae</taxon>
        <taxon>Pentapetalae</taxon>
        <taxon>asterids</taxon>
        <taxon>lamiids</taxon>
        <taxon>Lamiales</taxon>
        <taxon>Scrophulariaceae</taxon>
        <taxon>Buddlejeae</taxon>
        <taxon>Buddleja</taxon>
    </lineage>
</organism>
<gene>
    <name evidence="1" type="ORF">BUALT_Bualt16G0043300</name>
</gene>
<dbReference type="PANTHER" id="PTHR24177">
    <property type="entry name" value="CASKIN"/>
    <property type="match status" value="1"/>
</dbReference>
<accession>A0AAV6WGU1</accession>